<reference evidence="2" key="2">
    <citation type="submission" date="2021-10" db="EMBL/GenBank/DDBJ databases">
        <title>Phylogenomics reveals ancestral predisposition of the termite-cultivated fungus Termitomyces towards a domesticated lifestyle.</title>
        <authorList>
            <person name="Auxier B."/>
            <person name="Grum-Grzhimaylo A."/>
            <person name="Cardenas M.E."/>
            <person name="Lodge J.D."/>
            <person name="Laessoe T."/>
            <person name="Pedersen O."/>
            <person name="Smith M.E."/>
            <person name="Kuyper T.W."/>
            <person name="Franco-Molano E.A."/>
            <person name="Baroni T.J."/>
            <person name="Aanen D.K."/>
        </authorList>
    </citation>
    <scope>NUCLEOTIDE SEQUENCE</scope>
    <source>
        <strain evidence="2">D49</strain>
    </source>
</reference>
<evidence type="ECO:0000313" key="3">
    <source>
        <dbReference type="Proteomes" id="UP000717328"/>
    </source>
</evidence>
<feature type="domain" description="K+ potassium transporter C-terminal" evidence="1">
    <location>
        <begin position="92"/>
        <end position="183"/>
    </location>
</feature>
<organism evidence="2 3">
    <name type="scientific">Sphagnurus paluster</name>
    <dbReference type="NCBI Taxonomy" id="117069"/>
    <lineage>
        <taxon>Eukaryota</taxon>
        <taxon>Fungi</taxon>
        <taxon>Dikarya</taxon>
        <taxon>Basidiomycota</taxon>
        <taxon>Agaricomycotina</taxon>
        <taxon>Agaricomycetes</taxon>
        <taxon>Agaricomycetidae</taxon>
        <taxon>Agaricales</taxon>
        <taxon>Tricholomatineae</taxon>
        <taxon>Lyophyllaceae</taxon>
        <taxon>Sphagnurus</taxon>
    </lineage>
</organism>
<dbReference type="EMBL" id="JABCKI010000043">
    <property type="protein sequence ID" value="KAG5653615.1"/>
    <property type="molecule type" value="Genomic_DNA"/>
</dbReference>
<dbReference type="GO" id="GO:0015079">
    <property type="term" value="F:potassium ion transmembrane transporter activity"/>
    <property type="evidence" value="ECO:0007669"/>
    <property type="project" value="InterPro"/>
</dbReference>
<evidence type="ECO:0000259" key="1">
    <source>
        <dbReference type="Pfam" id="PF22776"/>
    </source>
</evidence>
<gene>
    <name evidence="2" type="ORF">H0H81_011987</name>
</gene>
<comment type="caution">
    <text evidence="2">The sequence shown here is derived from an EMBL/GenBank/DDBJ whole genome shotgun (WGS) entry which is preliminary data.</text>
</comment>
<dbReference type="AlphaFoldDB" id="A0A9P7GQL9"/>
<proteinExistence type="predicted"/>
<evidence type="ECO:0000313" key="2">
    <source>
        <dbReference type="EMBL" id="KAG5653615.1"/>
    </source>
</evidence>
<name>A0A9P7GQL9_9AGAR</name>
<dbReference type="PANTHER" id="PTHR30540:SF83">
    <property type="entry name" value="K+ POTASSIUM TRANSPORTER"/>
    <property type="match status" value="1"/>
</dbReference>
<reference evidence="2" key="1">
    <citation type="submission" date="2021-02" db="EMBL/GenBank/DDBJ databases">
        <authorList>
            <person name="Nieuwenhuis M."/>
            <person name="Van De Peppel L.J.J."/>
        </authorList>
    </citation>
    <scope>NUCLEOTIDE SEQUENCE</scope>
    <source>
        <strain evidence="2">D49</strain>
    </source>
</reference>
<sequence length="215" mass="24379">SLEDEFDNANRRNLRYFIQQEWSSPKISGIPGHHDSTATVSTIEVAEETAYNINSTTESALDPICYYMPGMGEKGSSGKFLELQRRELARIPTFAIFHKVSKGKGVPHSFISFIRQWPGLPRVVIFLSVCIVPVPRVPEDDRYVVKKVRTIEGFYGVTYYVGFRDIFDVQVDKLVDKICEVERQVNPGSCIATIQAIRALSGHVTHMWVPTDFLH</sequence>
<dbReference type="Proteomes" id="UP000717328">
    <property type="component" value="Unassembled WGS sequence"/>
</dbReference>
<dbReference type="InterPro" id="IPR003855">
    <property type="entry name" value="K+_transporter"/>
</dbReference>
<keyword evidence="3" id="KW-1185">Reference proteome</keyword>
<feature type="non-terminal residue" evidence="2">
    <location>
        <position position="215"/>
    </location>
</feature>
<dbReference type="PANTHER" id="PTHR30540">
    <property type="entry name" value="OSMOTIC STRESS POTASSIUM TRANSPORTER"/>
    <property type="match status" value="1"/>
</dbReference>
<dbReference type="Pfam" id="PF22776">
    <property type="entry name" value="K_trans_C"/>
    <property type="match status" value="1"/>
</dbReference>
<accession>A0A9P7GQL9</accession>
<protein>
    <recommendedName>
        <fullName evidence="1">K+ potassium transporter C-terminal domain-containing protein</fullName>
    </recommendedName>
</protein>
<dbReference type="InterPro" id="IPR053952">
    <property type="entry name" value="K_trans_C"/>
</dbReference>
<dbReference type="OrthoDB" id="504708at2759"/>
<dbReference type="GO" id="GO:0016020">
    <property type="term" value="C:membrane"/>
    <property type="evidence" value="ECO:0007669"/>
    <property type="project" value="InterPro"/>
</dbReference>